<proteinExistence type="predicted"/>
<accession>S3V491</accession>
<evidence type="ECO:0000313" key="2">
    <source>
        <dbReference type="Proteomes" id="UP000014540"/>
    </source>
</evidence>
<dbReference type="AlphaFoldDB" id="S3V491"/>
<keyword evidence="2" id="KW-1185">Reference proteome</keyword>
<dbReference type="PANTHER" id="PTHR37315">
    <property type="entry name" value="UPF0311 PROTEIN BLR7842"/>
    <property type="match status" value="1"/>
</dbReference>
<dbReference type="Gene3D" id="2.40.160.20">
    <property type="match status" value="1"/>
</dbReference>
<dbReference type="PANTHER" id="PTHR37315:SF1">
    <property type="entry name" value="UPF0311 PROTEIN BLR7842"/>
    <property type="match status" value="1"/>
</dbReference>
<gene>
    <name evidence="1" type="ORF">LEP1GSC058_1970</name>
</gene>
<reference evidence="1" key="1">
    <citation type="submission" date="2013-04" db="EMBL/GenBank/DDBJ databases">
        <authorList>
            <person name="Harkins D.M."/>
            <person name="Durkin A.S."/>
            <person name="Selengut J.D."/>
            <person name="Sanka R."/>
            <person name="DePew J."/>
            <person name="Purushe J."/>
            <person name="Ahmed A."/>
            <person name="van der Linden H."/>
            <person name="Goris M.G.A."/>
            <person name="Hartskeerl R.A."/>
            <person name="Vinetz J.M."/>
            <person name="Sutton G.G."/>
            <person name="Nelson W.C."/>
            <person name="Fouts D.E."/>
        </authorList>
    </citation>
    <scope>NUCLEOTIDE SEQUENCE [LARGE SCALE GENOMIC DNA]</scope>
    <source>
        <strain evidence="1">BUT 6</strain>
    </source>
</reference>
<dbReference type="RefSeq" id="WP_016548532.1">
    <property type="nucleotide sequence ID" value="NZ_AKWZ02000003.1"/>
</dbReference>
<dbReference type="Proteomes" id="UP000014540">
    <property type="component" value="Unassembled WGS sequence"/>
</dbReference>
<evidence type="ECO:0000313" key="1">
    <source>
        <dbReference type="EMBL" id="EPG75444.1"/>
    </source>
</evidence>
<dbReference type="EMBL" id="AKWZ02000003">
    <property type="protein sequence ID" value="EPG75444.1"/>
    <property type="molecule type" value="Genomic_DNA"/>
</dbReference>
<sequence length="165" mass="18301">MQEEQILESARDTNIETDYLMSMHVPGAGAPHLIDSSLRIHRSSSDGRVHGPKISGTIVQPTADWLRICPDGTMRVDARVTIVTNDEAAIFVSYNGIIRISRGNFERMSQGETLTPKDMYFVIAPTFQTAHENYLWLNQIQAVGKVSAIKGGKGGYVAYDLYAIR</sequence>
<dbReference type="InterPro" id="IPR020915">
    <property type="entry name" value="UPF0311"/>
</dbReference>
<comment type="caution">
    <text evidence="1">The sequence shown here is derived from an EMBL/GenBank/DDBJ whole genome shotgun (WGS) entry which is preliminary data.</text>
</comment>
<protein>
    <submittedName>
        <fullName evidence="1">PF11578 family protein</fullName>
    </submittedName>
</protein>
<dbReference type="STRING" id="1193011.LEP1GSC058_1970"/>
<dbReference type="OrthoDB" id="572332at2"/>
<dbReference type="Pfam" id="PF11578">
    <property type="entry name" value="DUF3237"/>
    <property type="match status" value="1"/>
</dbReference>
<organism evidence="1 2">
    <name type="scientific">Leptospira fainei serovar Hurstbridge str. BUT 6</name>
    <dbReference type="NCBI Taxonomy" id="1193011"/>
    <lineage>
        <taxon>Bacteria</taxon>
        <taxon>Pseudomonadati</taxon>
        <taxon>Spirochaetota</taxon>
        <taxon>Spirochaetia</taxon>
        <taxon>Leptospirales</taxon>
        <taxon>Leptospiraceae</taxon>
        <taxon>Leptospira</taxon>
    </lineage>
</organism>
<name>S3V491_9LEPT</name>